<feature type="transmembrane region" description="Helical" evidence="6">
    <location>
        <begin position="341"/>
        <end position="364"/>
    </location>
</feature>
<dbReference type="Proteomes" id="UP000399692">
    <property type="component" value="Unassembled WGS sequence"/>
</dbReference>
<proteinExistence type="predicted"/>
<keyword evidence="5 6" id="KW-0472">Membrane</keyword>
<dbReference type="OrthoDB" id="9804700at2"/>
<dbReference type="PANTHER" id="PTHR42770:SF7">
    <property type="entry name" value="MEMBRANE PROTEIN"/>
    <property type="match status" value="1"/>
</dbReference>
<keyword evidence="2" id="KW-1003">Cell membrane</keyword>
<dbReference type="AlphaFoldDB" id="A0A5E6S9G9"/>
<feature type="transmembrane region" description="Helical" evidence="6">
    <location>
        <begin position="302"/>
        <end position="320"/>
    </location>
</feature>
<evidence type="ECO:0000256" key="3">
    <source>
        <dbReference type="ARBA" id="ARBA00022692"/>
    </source>
</evidence>
<gene>
    <name evidence="7" type="ORF">PS631_02134</name>
</gene>
<evidence type="ECO:0000256" key="1">
    <source>
        <dbReference type="ARBA" id="ARBA00004651"/>
    </source>
</evidence>
<feature type="transmembrane region" description="Helical" evidence="6">
    <location>
        <begin position="438"/>
        <end position="460"/>
    </location>
</feature>
<evidence type="ECO:0008006" key="9">
    <source>
        <dbReference type="Google" id="ProtNLM"/>
    </source>
</evidence>
<dbReference type="InterPro" id="IPR002293">
    <property type="entry name" value="AA/rel_permease1"/>
</dbReference>
<dbReference type="Gene3D" id="1.20.1740.10">
    <property type="entry name" value="Amino acid/polyamine transporter I"/>
    <property type="match status" value="1"/>
</dbReference>
<feature type="transmembrane region" description="Helical" evidence="6">
    <location>
        <begin position="213"/>
        <end position="235"/>
    </location>
</feature>
<feature type="transmembrane region" description="Helical" evidence="6">
    <location>
        <begin position="145"/>
        <end position="163"/>
    </location>
</feature>
<feature type="transmembrane region" description="Helical" evidence="6">
    <location>
        <begin position="60"/>
        <end position="81"/>
    </location>
</feature>
<feature type="transmembrane region" description="Helical" evidence="6">
    <location>
        <begin position="376"/>
        <end position="398"/>
    </location>
</feature>
<evidence type="ECO:0000256" key="5">
    <source>
        <dbReference type="ARBA" id="ARBA00023136"/>
    </source>
</evidence>
<feature type="transmembrane region" description="Helical" evidence="6">
    <location>
        <begin position="110"/>
        <end position="133"/>
    </location>
</feature>
<dbReference type="InterPro" id="IPR050367">
    <property type="entry name" value="APC_superfamily"/>
</dbReference>
<protein>
    <recommendedName>
        <fullName evidence="9">Amino acid permease</fullName>
    </recommendedName>
</protein>
<accession>A0A5E6S9G9</accession>
<dbReference type="GO" id="GO:0005886">
    <property type="term" value="C:plasma membrane"/>
    <property type="evidence" value="ECO:0007669"/>
    <property type="project" value="UniProtKB-SubCell"/>
</dbReference>
<dbReference type="EMBL" id="CABVHF010000005">
    <property type="protein sequence ID" value="VVM77251.1"/>
    <property type="molecule type" value="Genomic_DNA"/>
</dbReference>
<dbReference type="Pfam" id="PF13520">
    <property type="entry name" value="AA_permease_2"/>
    <property type="match status" value="1"/>
</dbReference>
<evidence type="ECO:0000256" key="4">
    <source>
        <dbReference type="ARBA" id="ARBA00022989"/>
    </source>
</evidence>
<keyword evidence="3 6" id="KW-0812">Transmembrane</keyword>
<feature type="transmembrane region" description="Helical" evidence="6">
    <location>
        <begin position="175"/>
        <end position="193"/>
    </location>
</feature>
<evidence type="ECO:0000313" key="7">
    <source>
        <dbReference type="EMBL" id="VVM77251.1"/>
    </source>
</evidence>
<organism evidence="7 8">
    <name type="scientific">Pseudomonas fluorescens</name>
    <dbReference type="NCBI Taxonomy" id="294"/>
    <lineage>
        <taxon>Bacteria</taxon>
        <taxon>Pseudomonadati</taxon>
        <taxon>Pseudomonadota</taxon>
        <taxon>Gammaproteobacteria</taxon>
        <taxon>Pseudomonadales</taxon>
        <taxon>Pseudomonadaceae</taxon>
        <taxon>Pseudomonas</taxon>
    </lineage>
</organism>
<evidence type="ECO:0000313" key="8">
    <source>
        <dbReference type="Proteomes" id="UP000399692"/>
    </source>
</evidence>
<comment type="subcellular location">
    <subcellularLocation>
        <location evidence="1">Cell membrane</location>
        <topology evidence="1">Multi-pass membrane protein</topology>
    </subcellularLocation>
</comment>
<dbReference type="GO" id="GO:0022857">
    <property type="term" value="F:transmembrane transporter activity"/>
    <property type="evidence" value="ECO:0007669"/>
    <property type="project" value="InterPro"/>
</dbReference>
<feature type="transmembrane region" description="Helical" evidence="6">
    <location>
        <begin position="247"/>
        <end position="265"/>
    </location>
</feature>
<reference evidence="7 8" key="1">
    <citation type="submission" date="2019-09" db="EMBL/GenBank/DDBJ databases">
        <authorList>
            <person name="Chandra G."/>
            <person name="Truman W A."/>
        </authorList>
    </citation>
    <scope>NUCLEOTIDE SEQUENCE [LARGE SCALE GENOMIC DNA]</scope>
    <source>
        <strain evidence="7">PS631</strain>
    </source>
</reference>
<dbReference type="RefSeq" id="WP_150570185.1">
    <property type="nucleotide sequence ID" value="NZ_CABVHF010000005.1"/>
</dbReference>
<feature type="transmembrane region" description="Helical" evidence="6">
    <location>
        <begin position="410"/>
        <end position="432"/>
    </location>
</feature>
<dbReference type="PANTHER" id="PTHR42770">
    <property type="entry name" value="AMINO ACID TRANSPORTER-RELATED"/>
    <property type="match status" value="1"/>
</dbReference>
<evidence type="ECO:0000256" key="2">
    <source>
        <dbReference type="ARBA" id="ARBA00022475"/>
    </source>
</evidence>
<evidence type="ECO:0000256" key="6">
    <source>
        <dbReference type="SAM" id="Phobius"/>
    </source>
</evidence>
<sequence length="468" mass="48817">MTNQTALSESNFLDSDSGSKVKKTESLFRVTMLGLSGQQLVPSAAMAAGALPLYAGNGSWLAMLLALVAALFMSIATNVFARKYVATGSLVSYVGLALGRLPQRVVAASYLTGFLIVCASLSTSVVMFSSSFLHSVGVSFAAANWFQAVSAISISVMAGALTWRGLDASISVTAWLSFLSAPLVIIVGVAAAMNGGVDVVSQLTLEGVSLRNLAEGTIVGLAYFVGCDALAALAAETDNPKKNVPKLLRNVLLITGFAFIGLIMLSCHLMNGQMDALNAGESPTSILATIAGMPYLQKPIDLLLAAAAFASLVAFLNYGSRVFATSASERFLPAVFSSVHPVYGSPTAATILMAASAAVIPLALQIFAGAPPLLSANYLATLFSLFWIVPYVLLSIGAIKELIASNEHNILNVVSIALGGLTFGAILVYYFAIQAEGVFGWLPHIMVGMTAVAYLIIVALERKRPGKI</sequence>
<name>A0A5E6S9G9_PSEFL</name>
<keyword evidence="4 6" id="KW-1133">Transmembrane helix</keyword>
<dbReference type="PIRSF" id="PIRSF006060">
    <property type="entry name" value="AA_transporter"/>
    <property type="match status" value="1"/>
</dbReference>